<dbReference type="SUPFAM" id="SSF53850">
    <property type="entry name" value="Periplasmic binding protein-like II"/>
    <property type="match status" value="1"/>
</dbReference>
<dbReference type="Proteomes" id="UP000269097">
    <property type="component" value="Chromosome"/>
</dbReference>
<evidence type="ECO:0000256" key="3">
    <source>
        <dbReference type="ARBA" id="ARBA00023125"/>
    </source>
</evidence>
<dbReference type="RefSeq" id="WP_123040448.1">
    <property type="nucleotide sequence ID" value="NZ_CP033433.1"/>
</dbReference>
<proteinExistence type="inferred from homology"/>
<dbReference type="InterPro" id="IPR000847">
    <property type="entry name" value="LysR_HTH_N"/>
</dbReference>
<protein>
    <submittedName>
        <fullName evidence="6">LysR family transcriptional regulator</fullName>
    </submittedName>
</protein>
<dbReference type="GO" id="GO:0003700">
    <property type="term" value="F:DNA-binding transcription factor activity"/>
    <property type="evidence" value="ECO:0007669"/>
    <property type="project" value="InterPro"/>
</dbReference>
<dbReference type="PROSITE" id="PS50931">
    <property type="entry name" value="HTH_LYSR"/>
    <property type="match status" value="1"/>
</dbReference>
<dbReference type="Gene3D" id="3.40.190.290">
    <property type="match status" value="1"/>
</dbReference>
<dbReference type="CDD" id="cd05466">
    <property type="entry name" value="PBP2_LTTR_substrate"/>
    <property type="match status" value="1"/>
</dbReference>
<dbReference type="InterPro" id="IPR036390">
    <property type="entry name" value="WH_DNA-bd_sf"/>
</dbReference>
<dbReference type="PRINTS" id="PR00039">
    <property type="entry name" value="HTHLYSR"/>
</dbReference>
<dbReference type="PANTHER" id="PTHR30346:SF0">
    <property type="entry name" value="HCA OPERON TRANSCRIPTIONAL ACTIVATOR HCAR"/>
    <property type="match status" value="1"/>
</dbReference>
<evidence type="ECO:0000259" key="5">
    <source>
        <dbReference type="PROSITE" id="PS50931"/>
    </source>
</evidence>
<dbReference type="SUPFAM" id="SSF46785">
    <property type="entry name" value="Winged helix' DNA-binding domain"/>
    <property type="match status" value="1"/>
</dbReference>
<dbReference type="GO" id="GO:0003677">
    <property type="term" value="F:DNA binding"/>
    <property type="evidence" value="ECO:0007669"/>
    <property type="project" value="UniProtKB-KW"/>
</dbReference>
<dbReference type="GO" id="GO:0032993">
    <property type="term" value="C:protein-DNA complex"/>
    <property type="evidence" value="ECO:0007669"/>
    <property type="project" value="TreeGrafter"/>
</dbReference>
<sequence length="289" mass="31271">MTLFQLEVFLAVVQTGSFTKAGELLHASQSGVSHSMGDLEKELGMVLFTRNRNGVKLTVAGERILAHVREIVHHSEQIYQAAAASKGVRGGTVRIGSFPSFSAHVIPGIFQAFRSHYPGVELLLFEGNYAEVEGWIGEGVVDVGFLADPGDSAGLDVVPLHKDPYVAVLPAQHPLRDFDTLSIEQLADEPFLSLKSGCERLVMSAFQEKGLHLNKQLEAAENATILSMVEAGIGVSIIPSMILPDAPVHIVVKPLNPPIFRHIVLGVLSRHPISPVVAAFIQEAQKRLK</sequence>
<dbReference type="AlphaFoldDB" id="A0A3G3JVX1"/>
<dbReference type="KEGG" id="coh:EAV92_07250"/>
<keyword evidence="3" id="KW-0238">DNA-binding</keyword>
<feature type="domain" description="HTH lysR-type" evidence="5">
    <location>
        <begin position="1"/>
        <end position="58"/>
    </location>
</feature>
<dbReference type="Gene3D" id="1.10.10.10">
    <property type="entry name" value="Winged helix-like DNA-binding domain superfamily/Winged helix DNA-binding domain"/>
    <property type="match status" value="1"/>
</dbReference>
<evidence type="ECO:0000256" key="2">
    <source>
        <dbReference type="ARBA" id="ARBA00023015"/>
    </source>
</evidence>
<gene>
    <name evidence="6" type="ORF">EAV92_07250</name>
</gene>
<comment type="similarity">
    <text evidence="1">Belongs to the LysR transcriptional regulatory family.</text>
</comment>
<dbReference type="PANTHER" id="PTHR30346">
    <property type="entry name" value="TRANSCRIPTIONAL DUAL REGULATOR HCAR-RELATED"/>
    <property type="match status" value="1"/>
</dbReference>
<keyword evidence="4" id="KW-0804">Transcription</keyword>
<evidence type="ECO:0000256" key="4">
    <source>
        <dbReference type="ARBA" id="ARBA00023163"/>
    </source>
</evidence>
<name>A0A3G3JVX1_9BACL</name>
<evidence type="ECO:0000256" key="1">
    <source>
        <dbReference type="ARBA" id="ARBA00009437"/>
    </source>
</evidence>
<reference evidence="6 7" key="1">
    <citation type="submission" date="2018-10" db="EMBL/GenBank/DDBJ databases">
        <title>Genome Sequence of Cohnella sp.</title>
        <authorList>
            <person name="Srinivasan S."/>
            <person name="Kim M.K."/>
        </authorList>
    </citation>
    <scope>NUCLEOTIDE SEQUENCE [LARGE SCALE GENOMIC DNA]</scope>
    <source>
        <strain evidence="6 7">18JY8-7</strain>
    </source>
</reference>
<evidence type="ECO:0000313" key="6">
    <source>
        <dbReference type="EMBL" id="AYQ72388.1"/>
    </source>
</evidence>
<dbReference type="EMBL" id="CP033433">
    <property type="protein sequence ID" value="AYQ72388.1"/>
    <property type="molecule type" value="Genomic_DNA"/>
</dbReference>
<dbReference type="Pfam" id="PF00126">
    <property type="entry name" value="HTH_1"/>
    <property type="match status" value="1"/>
</dbReference>
<organism evidence="6 7">
    <name type="scientific">Cohnella candidum</name>
    <dbReference type="NCBI Taxonomy" id="2674991"/>
    <lineage>
        <taxon>Bacteria</taxon>
        <taxon>Bacillati</taxon>
        <taxon>Bacillota</taxon>
        <taxon>Bacilli</taxon>
        <taxon>Bacillales</taxon>
        <taxon>Paenibacillaceae</taxon>
        <taxon>Cohnella</taxon>
    </lineage>
</organism>
<evidence type="ECO:0000313" key="7">
    <source>
        <dbReference type="Proteomes" id="UP000269097"/>
    </source>
</evidence>
<dbReference type="FunFam" id="1.10.10.10:FF:000001">
    <property type="entry name" value="LysR family transcriptional regulator"/>
    <property type="match status" value="1"/>
</dbReference>
<keyword evidence="2" id="KW-0805">Transcription regulation</keyword>
<accession>A0A3G3JVX1</accession>
<dbReference type="Pfam" id="PF03466">
    <property type="entry name" value="LysR_substrate"/>
    <property type="match status" value="1"/>
</dbReference>
<dbReference type="InterPro" id="IPR005119">
    <property type="entry name" value="LysR_subst-bd"/>
</dbReference>
<keyword evidence="7" id="KW-1185">Reference proteome</keyword>
<dbReference type="InterPro" id="IPR036388">
    <property type="entry name" value="WH-like_DNA-bd_sf"/>
</dbReference>